<dbReference type="Proteomes" id="UP001165341">
    <property type="component" value="Unassembled WGS sequence"/>
</dbReference>
<dbReference type="RefSeq" id="WP_243012125.1">
    <property type="nucleotide sequence ID" value="NZ_JALGAR010000002.1"/>
</dbReference>
<dbReference type="InterPro" id="IPR001173">
    <property type="entry name" value="Glyco_trans_2-like"/>
</dbReference>
<evidence type="ECO:0000256" key="1">
    <source>
        <dbReference type="ARBA" id="ARBA00006739"/>
    </source>
</evidence>
<sequence length="246" mass="25905">MSSLEETLIVMPAFNEEEAVGDVVREVLETLPGVHCLVISDGSTDATASIAERAGATVLVLPFNLGVGGAMRLGFKYAIANGYDNVVQLDSDGQHNPRSVPELLEKLDKADIVIGARFAGEGDYEVGGPRKWAMKVLAVALSRIARTRLTDVTSGFKAAGPRAVRLFADNYPAEYLGDTIESLVVASRGGCTVAQVPVSMRPRAGGVPSQNPFTSAIYLGRAGMALLIALLRTPITAPAHEQGVLS</sequence>
<feature type="domain" description="Glycosyltransferase 2-like" evidence="2">
    <location>
        <begin position="9"/>
        <end position="136"/>
    </location>
</feature>
<dbReference type="CDD" id="cd04179">
    <property type="entry name" value="DPM_DPG-synthase_like"/>
    <property type="match status" value="1"/>
</dbReference>
<organism evidence="3 4">
    <name type="scientific">Cryobacterium zhongshanensis</name>
    <dbReference type="NCBI Taxonomy" id="2928153"/>
    <lineage>
        <taxon>Bacteria</taxon>
        <taxon>Bacillati</taxon>
        <taxon>Actinomycetota</taxon>
        <taxon>Actinomycetes</taxon>
        <taxon>Micrococcales</taxon>
        <taxon>Microbacteriaceae</taxon>
        <taxon>Cryobacterium</taxon>
    </lineage>
</organism>
<dbReference type="AlphaFoldDB" id="A0AA41QV73"/>
<proteinExistence type="inferred from homology"/>
<evidence type="ECO:0000259" key="2">
    <source>
        <dbReference type="Pfam" id="PF00535"/>
    </source>
</evidence>
<dbReference type="InterPro" id="IPR029044">
    <property type="entry name" value="Nucleotide-diphossugar_trans"/>
</dbReference>
<dbReference type="EMBL" id="JALGAR010000002">
    <property type="protein sequence ID" value="MCI4658405.1"/>
    <property type="molecule type" value="Genomic_DNA"/>
</dbReference>
<accession>A0AA41QV73</accession>
<dbReference type="Gene3D" id="3.90.550.10">
    <property type="entry name" value="Spore Coat Polysaccharide Biosynthesis Protein SpsA, Chain A"/>
    <property type="match status" value="1"/>
</dbReference>
<name>A0AA41QV73_9MICO</name>
<keyword evidence="4" id="KW-1185">Reference proteome</keyword>
<dbReference type="SUPFAM" id="SSF53448">
    <property type="entry name" value="Nucleotide-diphospho-sugar transferases"/>
    <property type="match status" value="1"/>
</dbReference>
<dbReference type="InterPro" id="IPR050256">
    <property type="entry name" value="Glycosyltransferase_2"/>
</dbReference>
<evidence type="ECO:0000313" key="4">
    <source>
        <dbReference type="Proteomes" id="UP001165341"/>
    </source>
</evidence>
<comment type="similarity">
    <text evidence="1">Belongs to the glycosyltransferase 2 family.</text>
</comment>
<evidence type="ECO:0000313" key="3">
    <source>
        <dbReference type="EMBL" id="MCI4658405.1"/>
    </source>
</evidence>
<comment type="caution">
    <text evidence="3">The sequence shown here is derived from an EMBL/GenBank/DDBJ whole genome shotgun (WGS) entry which is preliminary data.</text>
</comment>
<protein>
    <submittedName>
        <fullName evidence="3">Glycosyltransferase family 2 protein</fullName>
    </submittedName>
</protein>
<gene>
    <name evidence="3" type="ORF">MQH31_11355</name>
</gene>
<dbReference type="Pfam" id="PF00535">
    <property type="entry name" value="Glycos_transf_2"/>
    <property type="match status" value="1"/>
</dbReference>
<dbReference type="PANTHER" id="PTHR48090:SF7">
    <property type="entry name" value="RFBJ PROTEIN"/>
    <property type="match status" value="1"/>
</dbReference>
<reference evidence="3" key="1">
    <citation type="submission" date="2022-03" db="EMBL/GenBank/DDBJ databases">
        <title>Cryobacterium sp. nov. strain ZS14-85, isolated from Antarctic soil.</title>
        <authorList>
            <person name="Li J."/>
            <person name="Niu G."/>
        </authorList>
    </citation>
    <scope>NUCLEOTIDE SEQUENCE</scope>
    <source>
        <strain evidence="3">ZS14-85</strain>
    </source>
</reference>
<dbReference type="PANTHER" id="PTHR48090">
    <property type="entry name" value="UNDECAPRENYL-PHOSPHATE 4-DEOXY-4-FORMAMIDO-L-ARABINOSE TRANSFERASE-RELATED"/>
    <property type="match status" value="1"/>
</dbReference>